<evidence type="ECO:0000313" key="5">
    <source>
        <dbReference type="Proteomes" id="UP000193427"/>
    </source>
</evidence>
<dbReference type="PANTHER" id="PTHR30203">
    <property type="entry name" value="OUTER MEMBRANE CATION EFFLUX PROTEIN"/>
    <property type="match status" value="1"/>
</dbReference>
<dbReference type="Gene3D" id="1.20.1600.10">
    <property type="entry name" value="Outer membrane efflux proteins (OEP)"/>
    <property type="match status" value="1"/>
</dbReference>
<keyword evidence="5" id="KW-1185">Reference proteome</keyword>
<evidence type="ECO:0000256" key="1">
    <source>
        <dbReference type="ARBA" id="ARBA00007613"/>
    </source>
</evidence>
<evidence type="ECO:0000313" key="4">
    <source>
        <dbReference type="EMBL" id="ARN22897.1"/>
    </source>
</evidence>
<dbReference type="EMBL" id="CP015118">
    <property type="protein sequence ID" value="ARN22897.1"/>
    <property type="molecule type" value="Genomic_DNA"/>
</dbReference>
<proteinExistence type="inferred from homology"/>
<feature type="region of interest" description="Disordered" evidence="2">
    <location>
        <begin position="217"/>
        <end position="242"/>
    </location>
</feature>
<organism evidence="4 5">
    <name type="scientific">Piscinibacter gummiphilus</name>
    <dbReference type="NCBI Taxonomy" id="946333"/>
    <lineage>
        <taxon>Bacteria</taxon>
        <taxon>Pseudomonadati</taxon>
        <taxon>Pseudomonadota</taxon>
        <taxon>Betaproteobacteria</taxon>
        <taxon>Burkholderiales</taxon>
        <taxon>Sphaerotilaceae</taxon>
        <taxon>Piscinibacter</taxon>
    </lineage>
</organism>
<evidence type="ECO:0008006" key="6">
    <source>
        <dbReference type="Google" id="ProtNLM"/>
    </source>
</evidence>
<dbReference type="SUPFAM" id="SSF56954">
    <property type="entry name" value="Outer membrane efflux proteins (OEP)"/>
    <property type="match status" value="1"/>
</dbReference>
<evidence type="ECO:0000256" key="3">
    <source>
        <dbReference type="SAM" id="SignalP"/>
    </source>
</evidence>
<name>A0A1W6LFA6_9BURK</name>
<dbReference type="STRING" id="946333.A4W93_24950"/>
<dbReference type="GO" id="GO:0015562">
    <property type="term" value="F:efflux transmembrane transporter activity"/>
    <property type="evidence" value="ECO:0007669"/>
    <property type="project" value="InterPro"/>
</dbReference>
<evidence type="ECO:0000256" key="2">
    <source>
        <dbReference type="SAM" id="MobiDB-lite"/>
    </source>
</evidence>
<comment type="similarity">
    <text evidence="1">Belongs to the outer membrane factor (OMF) (TC 1.B.17) family.</text>
</comment>
<gene>
    <name evidence="4" type="ORF">A4W93_24950</name>
</gene>
<feature type="chain" id="PRO_5016343321" description="Cobalt-zinc-cadmium resistance protein" evidence="3">
    <location>
        <begin position="24"/>
        <end position="422"/>
    </location>
</feature>
<dbReference type="PANTHER" id="PTHR30203:SF24">
    <property type="entry name" value="BLR4935 PROTEIN"/>
    <property type="match status" value="1"/>
</dbReference>
<protein>
    <recommendedName>
        <fullName evidence="6">Cobalt-zinc-cadmium resistance protein</fullName>
    </recommendedName>
</protein>
<sequence length="422" mass="45276">MRRTCVPPLCAALISLAVSTAFAQAPVPALPSPPVAERPGLTLEAALQAALHQHPRLRAASAEVDAADGAVDQAGVWPNPTLGVEQEDAGRDTRTTTFLLNQPIELGGKRSARVALARSGRAVADADLAARRAEVRADTVQAFFDALIAQERVGVTEESLRIAASGTAAATRRVAAGKVSPTEETRARVAESNARIELRQAESDRQRAMLALGVAMGEPRGPSGRLDGRAEALPPLPAGDTLRRRIDHSPLLQRARGEVDRAGAAYQLERARRIPDLTLSLGTKRSQELGRNQPVIGFSIPLPVFDTNRGAQHEALRRRDAAEALALAEARRVEAEVLQGIDQLQALAGEVQILREEVLPGARSAYEAASRGFELGKFDFIEVLDAQRTWLLARSQYLTTLASAHRAAAELERRLGAADNEH</sequence>
<dbReference type="KEGG" id="rgu:A4W93_24950"/>
<reference evidence="4 5" key="1">
    <citation type="submission" date="2016-04" db="EMBL/GenBank/DDBJ databases">
        <title>Complete genome sequence of natural rubber-degrading, novel Gram-negative bacterium, Rhizobacter gummiphilus strain NS21.</title>
        <authorList>
            <person name="Tabata M."/>
            <person name="Kasai D."/>
            <person name="Fukuda M."/>
        </authorList>
    </citation>
    <scope>NUCLEOTIDE SEQUENCE [LARGE SCALE GENOMIC DNA]</scope>
    <source>
        <strain evidence="4 5">NS21</strain>
    </source>
</reference>
<dbReference type="AlphaFoldDB" id="A0A1W6LFA6"/>
<dbReference type="RefSeq" id="WP_085753207.1">
    <property type="nucleotide sequence ID" value="NZ_BSPR01000015.1"/>
</dbReference>
<feature type="signal peptide" evidence="3">
    <location>
        <begin position="1"/>
        <end position="23"/>
    </location>
</feature>
<dbReference type="Pfam" id="PF02321">
    <property type="entry name" value="OEP"/>
    <property type="match status" value="2"/>
</dbReference>
<dbReference type="Proteomes" id="UP000193427">
    <property type="component" value="Chromosome"/>
</dbReference>
<dbReference type="InterPro" id="IPR003423">
    <property type="entry name" value="OMP_efflux"/>
</dbReference>
<keyword evidence="3" id="KW-0732">Signal</keyword>
<dbReference type="InterPro" id="IPR010131">
    <property type="entry name" value="MdtP/NodT-like"/>
</dbReference>
<accession>A0A1W6LFA6</accession>
<dbReference type="OrthoDB" id="9791261at2"/>